<proteinExistence type="predicted"/>
<reference evidence="1 2" key="1">
    <citation type="submission" date="2019-03" db="EMBL/GenBank/DDBJ databases">
        <title>Single cell metagenomics reveals metabolic interactions within the superorganism composed of flagellate Streblomastix strix and complex community of Bacteroidetes bacteria on its surface.</title>
        <authorList>
            <person name="Treitli S.C."/>
            <person name="Kolisko M."/>
            <person name="Husnik F."/>
            <person name="Keeling P."/>
            <person name="Hampl V."/>
        </authorList>
    </citation>
    <scope>NUCLEOTIDE SEQUENCE [LARGE SCALE GENOMIC DNA]</scope>
    <source>
        <strain evidence="1">ST1C</strain>
    </source>
</reference>
<organism evidence="1 2">
    <name type="scientific">Streblomastix strix</name>
    <dbReference type="NCBI Taxonomy" id="222440"/>
    <lineage>
        <taxon>Eukaryota</taxon>
        <taxon>Metamonada</taxon>
        <taxon>Preaxostyla</taxon>
        <taxon>Oxymonadida</taxon>
        <taxon>Streblomastigidae</taxon>
        <taxon>Streblomastix</taxon>
    </lineage>
</organism>
<comment type="caution">
    <text evidence="1">The sequence shown here is derived from an EMBL/GenBank/DDBJ whole genome shotgun (WGS) entry which is preliminary data.</text>
</comment>
<accession>A0A5J4VFG7</accession>
<sequence>MESSSENSSSTSEETFPSSIYTDDNILHQELAKIMDILLQQIKHFEYRFSTSRIENDMLAFASDKINFPTANPPQRWEGHIDEDASEAVILIAATTRSVILVAEDVTGKLQRLLKQLGNLDHSGFSAKESKTKKRICMNPFHGVKGAKQDNSVAETEKDETIQRDLPKSSKMEAKSDEIGGRLMRFFAEWAAVRAEIQVMLGIMPLQTRGNSKQILKNLNEYDASEDSRRRKTKRINEKDPFQLLSRGSIICLLRHTFWTQTCPDNLHQNLSHDTCNYQKESLIYISSILG</sequence>
<name>A0A5J4VFG7_9EUKA</name>
<dbReference type="AlphaFoldDB" id="A0A5J4VFG7"/>
<gene>
    <name evidence="1" type="ORF">EZS28_023272</name>
</gene>
<dbReference type="EMBL" id="SNRW01007465">
    <property type="protein sequence ID" value="KAA6381202.1"/>
    <property type="molecule type" value="Genomic_DNA"/>
</dbReference>
<protein>
    <submittedName>
        <fullName evidence="1">Uncharacterized protein</fullName>
    </submittedName>
</protein>
<evidence type="ECO:0000313" key="1">
    <source>
        <dbReference type="EMBL" id="KAA6381202.1"/>
    </source>
</evidence>
<dbReference type="Proteomes" id="UP000324800">
    <property type="component" value="Unassembled WGS sequence"/>
</dbReference>
<evidence type="ECO:0000313" key="2">
    <source>
        <dbReference type="Proteomes" id="UP000324800"/>
    </source>
</evidence>